<reference evidence="3" key="2">
    <citation type="journal article" date="2010" name="Stand. Genomic Sci.">
        <title>Complete genome sequence of Thermaerobacter marianensis type strain (7p75aT).</title>
        <authorList>
            <person name="Han C."/>
            <person name="Gu W."/>
            <person name="Zhang X."/>
            <person name="Lapidus A."/>
            <person name="Nolan M."/>
            <person name="Copeland A."/>
            <person name="Lucas S."/>
            <person name="Glavina Del Rio T."/>
            <person name="Tice H."/>
            <person name="Cheng J."/>
            <person name="Tapia R."/>
            <person name="Goodwin L."/>
            <person name="Pitluck S."/>
            <person name="Pagani I."/>
            <person name="Ivanova N."/>
            <person name="Mavromatis K."/>
            <person name="Mikhailova N."/>
            <person name="Pati A."/>
            <person name="Chen A."/>
            <person name="Palaniappan K."/>
            <person name="Land M."/>
            <person name="Hauser L."/>
            <person name="Chang Y."/>
            <person name="Jeffries C."/>
            <person name="Schneider S."/>
            <person name="Rohde M."/>
            <person name="Goker M."/>
            <person name="Pukall R."/>
            <person name="Woyke T."/>
            <person name="Bristow J."/>
            <person name="Eisen J."/>
            <person name="Markowitz V."/>
            <person name="Hugenholtz P."/>
            <person name="Kyrpides N."/>
            <person name="Klenk H."/>
            <person name="Detter J."/>
        </authorList>
    </citation>
    <scope>NUCLEOTIDE SEQUENCE [LARGE SCALE GENOMIC DNA]</scope>
    <source>
        <strain evidence="3">ATCC 700841 / DSM 12885 / JCM 10246 / 7p75a</strain>
    </source>
</reference>
<reference evidence="2 3" key="1">
    <citation type="journal article" date="2010" name="Stand. Genomic Sci.">
        <title>Complete genome sequence of Thermaerobacter marianensis type strain (7p75a).</title>
        <authorList>
            <person name="Han C."/>
            <person name="Gu W."/>
            <person name="Zhang X."/>
            <person name="Lapidus A."/>
            <person name="Nolan M."/>
            <person name="Copeland A."/>
            <person name="Lucas S."/>
            <person name="Del Rio T.G."/>
            <person name="Tice H."/>
            <person name="Cheng J.F."/>
            <person name="Tapia R."/>
            <person name="Goodwin L."/>
            <person name="Pitluck S."/>
            <person name="Pagani I."/>
            <person name="Ivanova N."/>
            <person name="Mavromatis K."/>
            <person name="Mikhailova N."/>
            <person name="Pati A."/>
            <person name="Chen A."/>
            <person name="Palaniappan K."/>
            <person name="Land M."/>
            <person name="Hauser L."/>
            <person name="Chang Y.J."/>
            <person name="Jeffries C.D."/>
            <person name="Schneider S."/>
            <person name="Rohde M."/>
            <person name="Goker M."/>
            <person name="Pukall R."/>
            <person name="Woyke T."/>
            <person name="Bristow J."/>
            <person name="Eisen J.A."/>
            <person name="Markowitz V."/>
            <person name="Hugenholtz P."/>
            <person name="Kyrpides N.C."/>
            <person name="Klenk H.P."/>
            <person name="Detter J.C."/>
        </authorList>
    </citation>
    <scope>NUCLEOTIDE SEQUENCE [LARGE SCALE GENOMIC DNA]</scope>
    <source>
        <strain evidence="3">ATCC 700841 / DSM 12885 / JCM 10246 / 7p75a</strain>
    </source>
</reference>
<dbReference type="KEGG" id="tmr:Tmar_0087"/>
<evidence type="ECO:0000313" key="2">
    <source>
        <dbReference type="EMBL" id="ADU50212.1"/>
    </source>
</evidence>
<evidence type="ECO:0000313" key="3">
    <source>
        <dbReference type="Proteomes" id="UP000008915"/>
    </source>
</evidence>
<accession>E6SL10</accession>
<proteinExistence type="predicted"/>
<feature type="compositionally biased region" description="Basic and acidic residues" evidence="1">
    <location>
        <begin position="1"/>
        <end position="12"/>
    </location>
</feature>
<organism evidence="2 3">
    <name type="scientific">Thermaerobacter marianensis (strain ATCC 700841 / DSM 12885 / JCM 10246 / 7p75a)</name>
    <dbReference type="NCBI Taxonomy" id="644966"/>
    <lineage>
        <taxon>Bacteria</taxon>
        <taxon>Bacillati</taxon>
        <taxon>Bacillota</taxon>
        <taxon>Clostridia</taxon>
        <taxon>Eubacteriales</taxon>
        <taxon>Clostridiales Family XVII. Incertae Sedis</taxon>
        <taxon>Thermaerobacter</taxon>
    </lineage>
</organism>
<dbReference type="Proteomes" id="UP000008915">
    <property type="component" value="Chromosome"/>
</dbReference>
<dbReference type="EMBL" id="CP002344">
    <property type="protein sequence ID" value="ADU50212.1"/>
    <property type="molecule type" value="Genomic_DNA"/>
</dbReference>
<evidence type="ECO:0000256" key="1">
    <source>
        <dbReference type="SAM" id="MobiDB-lite"/>
    </source>
</evidence>
<sequence>MSSENCREEPKRRTLPRRGAQPVPGVRTLRHRALHFVYRSATDEAA</sequence>
<gene>
    <name evidence="2" type="ordered locus">Tmar_0087</name>
</gene>
<dbReference type="AlphaFoldDB" id="E6SL10"/>
<dbReference type="HOGENOM" id="CLU_3190095_0_0_9"/>
<protein>
    <submittedName>
        <fullName evidence="2">Uncharacterized protein</fullName>
    </submittedName>
</protein>
<name>E6SL10_THEM7</name>
<feature type="region of interest" description="Disordered" evidence="1">
    <location>
        <begin position="1"/>
        <end position="27"/>
    </location>
</feature>
<keyword evidence="3" id="KW-1185">Reference proteome</keyword>